<dbReference type="GeneID" id="28828346"/>
<evidence type="ECO:0000313" key="3">
    <source>
        <dbReference type="Proteomes" id="UP000070700"/>
    </source>
</evidence>
<dbReference type="RefSeq" id="XP_018068408.1">
    <property type="nucleotide sequence ID" value="XM_018218620.1"/>
</dbReference>
<evidence type="ECO:0000313" key="2">
    <source>
        <dbReference type="EMBL" id="KUJ14053.1"/>
    </source>
</evidence>
<organism evidence="2 3">
    <name type="scientific">Mollisia scopiformis</name>
    <name type="common">Conifer needle endophyte fungus</name>
    <name type="synonym">Phialocephala scopiformis</name>
    <dbReference type="NCBI Taxonomy" id="149040"/>
    <lineage>
        <taxon>Eukaryota</taxon>
        <taxon>Fungi</taxon>
        <taxon>Dikarya</taxon>
        <taxon>Ascomycota</taxon>
        <taxon>Pezizomycotina</taxon>
        <taxon>Leotiomycetes</taxon>
        <taxon>Helotiales</taxon>
        <taxon>Mollisiaceae</taxon>
        <taxon>Mollisia</taxon>
    </lineage>
</organism>
<keyword evidence="1" id="KW-0812">Transmembrane</keyword>
<feature type="transmembrane region" description="Helical" evidence="1">
    <location>
        <begin position="211"/>
        <end position="231"/>
    </location>
</feature>
<keyword evidence="1" id="KW-0472">Membrane</keyword>
<keyword evidence="3" id="KW-1185">Reference proteome</keyword>
<dbReference type="AlphaFoldDB" id="A0A194X1I2"/>
<proteinExistence type="predicted"/>
<keyword evidence="1" id="KW-1133">Transmembrane helix</keyword>
<name>A0A194X1I2_MOLSC</name>
<protein>
    <submittedName>
        <fullName evidence="2">Uncharacterized protein</fullName>
    </submittedName>
</protein>
<feature type="transmembrane region" description="Helical" evidence="1">
    <location>
        <begin position="93"/>
        <end position="113"/>
    </location>
</feature>
<gene>
    <name evidence="2" type="ORF">LY89DRAFT_721182</name>
</gene>
<dbReference type="KEGG" id="psco:LY89DRAFT_721182"/>
<sequence>MPYDPDDLYTAEPKLLSLDCFPVFFVQPAAPPDYDLIMAGNTRYHRISEDNRASMESSNPELDAGLLLLDPTRDDDGNPPPKKSYNFSYHPTLLFRFIAICLFIPSFAMLVVTDRPRNLSAIIFICISFVRNILVILHWICSKRLRIRFSIELRNRGPVVGKPKRGCPAWLKHGLLHILIDFILVVVTLITTIIANSGANNWYWRSRHNGLVLPACVLSYIGNAFYLLSFIDLGKPNSITINSGIVFDYGKGNDDDQPSQPPQPQFYRDVEAAGGLGADSRKTGADSPVII</sequence>
<reference evidence="2 3" key="1">
    <citation type="submission" date="2015-10" db="EMBL/GenBank/DDBJ databases">
        <title>Full genome of DAOMC 229536 Phialocephala scopiformis, a fungal endophyte of spruce producing the potent anti-insectan compound rugulosin.</title>
        <authorList>
            <consortium name="DOE Joint Genome Institute"/>
            <person name="Walker A.K."/>
            <person name="Frasz S.L."/>
            <person name="Seifert K.A."/>
            <person name="Miller J.D."/>
            <person name="Mondo S.J."/>
            <person name="Labutti K."/>
            <person name="Lipzen A."/>
            <person name="Dockter R."/>
            <person name="Kennedy M."/>
            <person name="Grigoriev I.V."/>
            <person name="Spatafora J.W."/>
        </authorList>
    </citation>
    <scope>NUCLEOTIDE SEQUENCE [LARGE SCALE GENOMIC DNA]</scope>
    <source>
        <strain evidence="2 3">CBS 120377</strain>
    </source>
</reference>
<feature type="transmembrane region" description="Helical" evidence="1">
    <location>
        <begin position="119"/>
        <end position="141"/>
    </location>
</feature>
<dbReference type="EMBL" id="KQ947421">
    <property type="protein sequence ID" value="KUJ14053.1"/>
    <property type="molecule type" value="Genomic_DNA"/>
</dbReference>
<dbReference type="OrthoDB" id="3524076at2759"/>
<feature type="transmembrane region" description="Helical" evidence="1">
    <location>
        <begin position="174"/>
        <end position="199"/>
    </location>
</feature>
<dbReference type="InParanoid" id="A0A194X1I2"/>
<evidence type="ECO:0000256" key="1">
    <source>
        <dbReference type="SAM" id="Phobius"/>
    </source>
</evidence>
<accession>A0A194X1I2</accession>
<dbReference type="Proteomes" id="UP000070700">
    <property type="component" value="Unassembled WGS sequence"/>
</dbReference>